<keyword evidence="3" id="KW-1185">Reference proteome</keyword>
<dbReference type="OrthoDB" id="9982385at2"/>
<sequence>MKNVYTCSIGMLGRGLLFASALVLGSGCVAESAAPDEELSLGGEETAAEAQAQTILPNCRGATGRAWRLVRFGRVRGACSMIRPNHDPSEWLTSAPLPSCAWLWRRLGCVYLGPAG</sequence>
<dbReference type="EMBL" id="WJIE01000015">
    <property type="protein sequence ID" value="MRG97149.1"/>
    <property type="molecule type" value="Genomic_DNA"/>
</dbReference>
<evidence type="ECO:0000313" key="2">
    <source>
        <dbReference type="EMBL" id="MRG97149.1"/>
    </source>
</evidence>
<evidence type="ECO:0000256" key="1">
    <source>
        <dbReference type="SAM" id="SignalP"/>
    </source>
</evidence>
<comment type="caution">
    <text evidence="2">The sequence shown here is derived from an EMBL/GenBank/DDBJ whole genome shotgun (WGS) entry which is preliminary data.</text>
</comment>
<name>A0A6N7PZ47_9BACT</name>
<reference evidence="2 3" key="1">
    <citation type="submission" date="2019-10" db="EMBL/GenBank/DDBJ databases">
        <title>A soil myxobacterium in the family Polyangiaceae.</title>
        <authorList>
            <person name="Li Y."/>
            <person name="Wang J."/>
        </authorList>
    </citation>
    <scope>NUCLEOTIDE SEQUENCE [LARGE SCALE GENOMIC DNA]</scope>
    <source>
        <strain evidence="2 3">DSM 14734</strain>
    </source>
</reference>
<accession>A0A6N7PZ47</accession>
<organism evidence="2 3">
    <name type="scientific">Polyangium spumosum</name>
    <dbReference type="NCBI Taxonomy" id="889282"/>
    <lineage>
        <taxon>Bacteria</taxon>
        <taxon>Pseudomonadati</taxon>
        <taxon>Myxococcota</taxon>
        <taxon>Polyangia</taxon>
        <taxon>Polyangiales</taxon>
        <taxon>Polyangiaceae</taxon>
        <taxon>Polyangium</taxon>
    </lineage>
</organism>
<feature type="signal peptide" evidence="1">
    <location>
        <begin position="1"/>
        <end position="21"/>
    </location>
</feature>
<keyword evidence="1" id="KW-0732">Signal</keyword>
<feature type="chain" id="PRO_5026975460" evidence="1">
    <location>
        <begin position="22"/>
        <end position="116"/>
    </location>
</feature>
<gene>
    <name evidence="2" type="ORF">GF068_35265</name>
</gene>
<evidence type="ECO:0000313" key="3">
    <source>
        <dbReference type="Proteomes" id="UP000440224"/>
    </source>
</evidence>
<dbReference type="Proteomes" id="UP000440224">
    <property type="component" value="Unassembled WGS sequence"/>
</dbReference>
<proteinExistence type="predicted"/>
<protein>
    <submittedName>
        <fullName evidence="2">Uncharacterized protein</fullName>
    </submittedName>
</protein>
<dbReference type="AlphaFoldDB" id="A0A6N7PZ47"/>
<dbReference type="RefSeq" id="WP_153823929.1">
    <property type="nucleotide sequence ID" value="NZ_WJIE01000015.1"/>
</dbReference>
<dbReference type="PROSITE" id="PS51257">
    <property type="entry name" value="PROKAR_LIPOPROTEIN"/>
    <property type="match status" value="1"/>
</dbReference>